<feature type="compositionally biased region" description="Low complexity" evidence="1">
    <location>
        <begin position="9"/>
        <end position="22"/>
    </location>
</feature>
<dbReference type="AlphaFoldDB" id="A0A131Z577"/>
<name>A0A131Z577_RHIAP</name>
<protein>
    <submittedName>
        <fullName evidence="2">Transcription factor E2F4/5</fullName>
    </submittedName>
</protein>
<dbReference type="EMBL" id="GEDV01002033">
    <property type="protein sequence ID" value="JAP86524.1"/>
    <property type="molecule type" value="Transcribed_RNA"/>
</dbReference>
<evidence type="ECO:0000313" key="2">
    <source>
        <dbReference type="EMBL" id="JAP86524.1"/>
    </source>
</evidence>
<feature type="region of interest" description="Disordered" evidence="1">
    <location>
        <begin position="1"/>
        <end position="125"/>
    </location>
</feature>
<evidence type="ECO:0000256" key="1">
    <source>
        <dbReference type="SAM" id="MobiDB-lite"/>
    </source>
</evidence>
<organism evidence="2">
    <name type="scientific">Rhipicephalus appendiculatus</name>
    <name type="common">Brown ear tick</name>
    <dbReference type="NCBI Taxonomy" id="34631"/>
    <lineage>
        <taxon>Eukaryota</taxon>
        <taxon>Metazoa</taxon>
        <taxon>Ecdysozoa</taxon>
        <taxon>Arthropoda</taxon>
        <taxon>Chelicerata</taxon>
        <taxon>Arachnida</taxon>
        <taxon>Acari</taxon>
        <taxon>Parasitiformes</taxon>
        <taxon>Ixodida</taxon>
        <taxon>Ixodoidea</taxon>
        <taxon>Ixodidae</taxon>
        <taxon>Rhipicephalinae</taxon>
        <taxon>Rhipicephalus</taxon>
        <taxon>Rhipicephalus</taxon>
    </lineage>
</organism>
<proteinExistence type="predicted"/>
<reference evidence="2" key="1">
    <citation type="journal article" date="2016" name="Ticks Tick Borne Dis.">
        <title>De novo assembly and annotation of the salivary gland transcriptome of Rhipicephalus appendiculatus male and female ticks during blood feeding.</title>
        <authorList>
            <person name="de Castro M.H."/>
            <person name="de Klerk D."/>
            <person name="Pienaar R."/>
            <person name="Latif A.A."/>
            <person name="Rees D.J."/>
            <person name="Mans B.J."/>
        </authorList>
    </citation>
    <scope>NUCLEOTIDE SEQUENCE</scope>
    <source>
        <tissue evidence="2">Salivary glands</tissue>
    </source>
</reference>
<sequence length="211" mass="22951">METEDIQGEEVVSAESEPAEAASSERDSADDDNPSHTMPMTRRKSRQQQSPVKRKLSDTKAPNGAAKKAKESILEAPVTRMTTRNSPRSSPRKTVLSASPQSSPLVTRSQRAAAASVGKVTETSDRARLSPITGNAEAVAAATENHDTQKDLASEEVFDLKDINFSDDGFLENVSPNTSFLCLSPPLSERDYFFNLDESEGICDLFDIFPV</sequence>
<feature type="compositionally biased region" description="Polar residues" evidence="1">
    <location>
        <begin position="80"/>
        <end position="89"/>
    </location>
</feature>
<accession>A0A131Z577</accession>
<feature type="compositionally biased region" description="Polar residues" evidence="1">
    <location>
        <begin position="96"/>
        <end position="110"/>
    </location>
</feature>